<dbReference type="EC" id="5.1.1.7" evidence="3 9"/>
<reference evidence="11" key="1">
    <citation type="submission" date="2017-02" db="EMBL/GenBank/DDBJ databases">
        <title>Delving into the versatile metabolic prowess of the omnipresent phylum Bacteroidetes.</title>
        <authorList>
            <person name="Nobu M.K."/>
            <person name="Mei R."/>
            <person name="Narihiro T."/>
            <person name="Kuroda K."/>
            <person name="Liu W.-T."/>
        </authorList>
    </citation>
    <scope>NUCLEOTIDE SEQUENCE</scope>
    <source>
        <strain evidence="11">ADurb.Bin276</strain>
    </source>
</reference>
<keyword evidence="4 9" id="KW-0963">Cytoplasm</keyword>
<dbReference type="Pfam" id="PF01678">
    <property type="entry name" value="DAP_epimerase"/>
    <property type="match status" value="2"/>
</dbReference>
<accession>A0A1V5SS94</accession>
<dbReference type="SUPFAM" id="SSF54506">
    <property type="entry name" value="Diaminopimelate epimerase-like"/>
    <property type="match status" value="1"/>
</dbReference>
<dbReference type="NCBIfam" id="TIGR00652">
    <property type="entry name" value="DapF"/>
    <property type="match status" value="1"/>
</dbReference>
<evidence type="ECO:0000256" key="8">
    <source>
        <dbReference type="ARBA" id="ARBA00051712"/>
    </source>
</evidence>
<dbReference type="PANTHER" id="PTHR31689:SF0">
    <property type="entry name" value="DIAMINOPIMELATE EPIMERASE"/>
    <property type="match status" value="1"/>
</dbReference>
<feature type="active site" evidence="10">
    <location>
        <position position="72"/>
    </location>
</feature>
<comment type="pathway">
    <text evidence="1 9">Amino-acid biosynthesis; L-lysine biosynthesis via DAP pathway; DL-2,6-diaminopimelate from LL-2,6-diaminopimelate: step 1/1.</text>
</comment>
<keyword evidence="6 9" id="KW-0457">Lysine biosynthesis</keyword>
<comment type="subunit">
    <text evidence="9">Homodimer.</text>
</comment>
<dbReference type="PROSITE" id="PS01326">
    <property type="entry name" value="DAP_EPIMERASE"/>
    <property type="match status" value="1"/>
</dbReference>
<evidence type="ECO:0000256" key="6">
    <source>
        <dbReference type="ARBA" id="ARBA00023154"/>
    </source>
</evidence>
<comment type="catalytic activity">
    <reaction evidence="8 9">
        <text>(2S,6S)-2,6-diaminopimelate = meso-2,6-diaminopimelate</text>
        <dbReference type="Rhea" id="RHEA:15393"/>
        <dbReference type="ChEBI" id="CHEBI:57609"/>
        <dbReference type="ChEBI" id="CHEBI:57791"/>
        <dbReference type="EC" id="5.1.1.7"/>
    </reaction>
</comment>
<keyword evidence="7 9" id="KW-0413">Isomerase</keyword>
<name>A0A1V5SS94_9BACT</name>
<dbReference type="PANTHER" id="PTHR31689">
    <property type="entry name" value="DIAMINOPIMELATE EPIMERASE, CHLOROPLASTIC"/>
    <property type="match status" value="1"/>
</dbReference>
<feature type="binding site" evidence="9">
    <location>
        <position position="191"/>
    </location>
    <ligand>
        <name>substrate</name>
    </ligand>
</feature>
<protein>
    <recommendedName>
        <fullName evidence="3 9">Diaminopimelate epimerase</fullName>
        <shortName evidence="9">DAP epimerase</shortName>
        <ecNumber evidence="3 9">5.1.1.7</ecNumber>
    </recommendedName>
    <alternativeName>
        <fullName evidence="9">PLP-independent amino acid racemase</fullName>
    </alternativeName>
</protein>
<dbReference type="InterPro" id="IPR001653">
    <property type="entry name" value="DAP_epimerase_DapF"/>
</dbReference>
<dbReference type="UniPathway" id="UPA00034">
    <property type="reaction ID" value="UER00025"/>
</dbReference>
<evidence type="ECO:0000313" key="11">
    <source>
        <dbReference type="EMBL" id="OQA57377.1"/>
    </source>
</evidence>
<feature type="binding site" evidence="9">
    <location>
        <position position="63"/>
    </location>
    <ligand>
        <name>substrate</name>
    </ligand>
</feature>
<dbReference type="HAMAP" id="MF_00197">
    <property type="entry name" value="DAP_epimerase"/>
    <property type="match status" value="1"/>
</dbReference>
<feature type="binding site" evidence="9">
    <location>
        <begin position="219"/>
        <end position="220"/>
    </location>
    <ligand>
        <name>substrate</name>
    </ligand>
</feature>
<dbReference type="EMBL" id="MWBQ01000092">
    <property type="protein sequence ID" value="OQA57377.1"/>
    <property type="molecule type" value="Genomic_DNA"/>
</dbReference>
<organism evidence="11">
    <name type="scientific">Candidatus Atribacter allofermentans</name>
    <dbReference type="NCBI Taxonomy" id="1852833"/>
    <lineage>
        <taxon>Bacteria</taxon>
        <taxon>Pseudomonadati</taxon>
        <taxon>Atribacterota</taxon>
        <taxon>Atribacteria</taxon>
        <taxon>Atribacterales</taxon>
        <taxon>Atribacteraceae</taxon>
        <taxon>Atribacter</taxon>
    </lineage>
</organism>
<dbReference type="Gene3D" id="3.10.310.10">
    <property type="entry name" value="Diaminopimelate Epimerase, Chain A, domain 1"/>
    <property type="match status" value="2"/>
</dbReference>
<feature type="binding site" evidence="9">
    <location>
        <begin position="209"/>
        <end position="210"/>
    </location>
    <ligand>
        <name>substrate</name>
    </ligand>
</feature>
<feature type="binding site" evidence="9">
    <location>
        <position position="161"/>
    </location>
    <ligand>
        <name>substrate</name>
    </ligand>
</feature>
<evidence type="ECO:0000256" key="4">
    <source>
        <dbReference type="ARBA" id="ARBA00022490"/>
    </source>
</evidence>
<feature type="binding site" evidence="9">
    <location>
        <position position="11"/>
    </location>
    <ligand>
        <name>substrate</name>
    </ligand>
</feature>
<dbReference type="Proteomes" id="UP000485569">
    <property type="component" value="Unassembled WGS sequence"/>
</dbReference>
<feature type="binding site" evidence="9">
    <location>
        <begin position="73"/>
        <end position="74"/>
    </location>
    <ligand>
        <name>substrate</name>
    </ligand>
</feature>
<comment type="caution">
    <text evidence="9">Lacks conserved residue(s) required for the propagation of feature annotation.</text>
</comment>
<comment type="function">
    <text evidence="9">Catalyzes the stereoinversion of LL-2,6-diaminopimelate (L,L-DAP) to meso-diaminopimelate (meso-DAP), a precursor of L-lysine and an essential component of the bacterial peptidoglycan.</text>
</comment>
<comment type="caution">
    <text evidence="11">The sequence shown here is derived from an EMBL/GenBank/DDBJ whole genome shotgun (WGS) entry which is preliminary data.</text>
</comment>
<evidence type="ECO:0000256" key="9">
    <source>
        <dbReference type="HAMAP-Rule" id="MF_00197"/>
    </source>
</evidence>
<proteinExistence type="inferred from homology"/>
<dbReference type="InterPro" id="IPR018510">
    <property type="entry name" value="DAP_epimerase_AS"/>
</dbReference>
<sequence>MHCVKMHGLGNDFIIIEDHEAQKIASIKDFTIAACDRHFGVGGDGVILILPSQKADIRMRIFNSDGSEAEMCGNGIRCLAKYVYERGIIPDPIFTVETEAGIIVPEITLEDERVKSIRVDMGQPYLESEKIPVDLKKERIIQEPIEVLGNTFYFTAVSMGNPHAVIFEIPDQWQTYGETIEKHPLFPRKTNVEFVRCLSSNQAEVKVWERGAGPTLACGTGACAVLVAGVLNQKLSPKAEIKLPGGSLTIEWSTENQHVYMEGPAQEVFNAELSEEVYESWMLHRE</sequence>
<gene>
    <name evidence="9 11" type="primary">dapF</name>
    <name evidence="11" type="ORF">BWY41_01284</name>
</gene>
<feature type="active site" description="Proton donor" evidence="9">
    <location>
        <position position="72"/>
    </location>
</feature>
<evidence type="ECO:0000256" key="1">
    <source>
        <dbReference type="ARBA" id="ARBA00005196"/>
    </source>
</evidence>
<dbReference type="AlphaFoldDB" id="A0A1V5SS94"/>
<dbReference type="GO" id="GO:0008837">
    <property type="term" value="F:diaminopimelate epimerase activity"/>
    <property type="evidence" value="ECO:0007669"/>
    <property type="project" value="UniProtKB-UniRule"/>
</dbReference>
<evidence type="ECO:0000256" key="5">
    <source>
        <dbReference type="ARBA" id="ARBA00022605"/>
    </source>
</evidence>
<feature type="site" description="Could be important to modulate the pK values of the two catalytic cysteine residues" evidence="9">
    <location>
        <position position="209"/>
    </location>
</feature>
<keyword evidence="5 9" id="KW-0028">Amino-acid biosynthesis</keyword>
<evidence type="ECO:0000256" key="2">
    <source>
        <dbReference type="ARBA" id="ARBA00010219"/>
    </source>
</evidence>
<comment type="subcellular location">
    <subcellularLocation>
        <location evidence="9">Cytoplasm</location>
    </subcellularLocation>
</comment>
<dbReference type="GO" id="GO:0009089">
    <property type="term" value="P:lysine biosynthetic process via diaminopimelate"/>
    <property type="evidence" value="ECO:0007669"/>
    <property type="project" value="UniProtKB-UniRule"/>
</dbReference>
<evidence type="ECO:0000256" key="3">
    <source>
        <dbReference type="ARBA" id="ARBA00013080"/>
    </source>
</evidence>
<feature type="site" description="Could be important to modulate the pK values of the two catalytic cysteine residues" evidence="9">
    <location>
        <position position="163"/>
    </location>
</feature>
<feature type="active site" description="Proton acceptor" evidence="9">
    <location>
        <position position="218"/>
    </location>
</feature>
<dbReference type="FunFam" id="3.10.310.10:FF:000001">
    <property type="entry name" value="Diaminopimelate epimerase"/>
    <property type="match status" value="1"/>
</dbReference>
<evidence type="ECO:0000256" key="10">
    <source>
        <dbReference type="PROSITE-ProRule" id="PRU10125"/>
    </source>
</evidence>
<dbReference type="GO" id="GO:0005829">
    <property type="term" value="C:cytosol"/>
    <property type="evidence" value="ECO:0007669"/>
    <property type="project" value="TreeGrafter"/>
</dbReference>
<comment type="similarity">
    <text evidence="2 9">Belongs to the diaminopimelate epimerase family.</text>
</comment>
<evidence type="ECO:0000256" key="7">
    <source>
        <dbReference type="ARBA" id="ARBA00023235"/>
    </source>
</evidence>